<comment type="caution">
    <text evidence="1">The sequence shown here is derived from an EMBL/GenBank/DDBJ whole genome shotgun (WGS) entry which is preliminary data.</text>
</comment>
<protein>
    <submittedName>
        <fullName evidence="1">Uncharacterized protein</fullName>
    </submittedName>
</protein>
<sequence>MLMKQIYPIAKLQSLRSTNITQLGADKFYDQLLCLFDPNIFFSSLKNVKIEDAEQFPIPGFKILNTEEEL</sequence>
<dbReference type="AlphaFoldDB" id="A0A3M7QQR7"/>
<evidence type="ECO:0000313" key="1">
    <source>
        <dbReference type="EMBL" id="RNA13315.1"/>
    </source>
</evidence>
<reference evidence="1 2" key="1">
    <citation type="journal article" date="2018" name="Sci. Rep.">
        <title>Genomic signatures of local adaptation to the degree of environmental predictability in rotifers.</title>
        <authorList>
            <person name="Franch-Gras L."/>
            <person name="Hahn C."/>
            <person name="Garcia-Roger E.M."/>
            <person name="Carmona M.J."/>
            <person name="Serra M."/>
            <person name="Gomez A."/>
        </authorList>
    </citation>
    <scope>NUCLEOTIDE SEQUENCE [LARGE SCALE GENOMIC DNA]</scope>
    <source>
        <strain evidence="1">HYR1</strain>
    </source>
</reference>
<name>A0A3M7QQR7_BRAPC</name>
<dbReference type="EMBL" id="REGN01005449">
    <property type="protein sequence ID" value="RNA13315.1"/>
    <property type="molecule type" value="Genomic_DNA"/>
</dbReference>
<accession>A0A3M7QQR7</accession>
<organism evidence="1 2">
    <name type="scientific">Brachionus plicatilis</name>
    <name type="common">Marine rotifer</name>
    <name type="synonym">Brachionus muelleri</name>
    <dbReference type="NCBI Taxonomy" id="10195"/>
    <lineage>
        <taxon>Eukaryota</taxon>
        <taxon>Metazoa</taxon>
        <taxon>Spiralia</taxon>
        <taxon>Gnathifera</taxon>
        <taxon>Rotifera</taxon>
        <taxon>Eurotatoria</taxon>
        <taxon>Monogononta</taxon>
        <taxon>Pseudotrocha</taxon>
        <taxon>Ploima</taxon>
        <taxon>Brachionidae</taxon>
        <taxon>Brachionus</taxon>
    </lineage>
</organism>
<proteinExistence type="predicted"/>
<evidence type="ECO:0000313" key="2">
    <source>
        <dbReference type="Proteomes" id="UP000276133"/>
    </source>
</evidence>
<gene>
    <name evidence="1" type="ORF">BpHYR1_020976</name>
</gene>
<keyword evidence="2" id="KW-1185">Reference proteome</keyword>
<dbReference type="Proteomes" id="UP000276133">
    <property type="component" value="Unassembled WGS sequence"/>
</dbReference>